<name>A0A848KEZ0_9NOCA</name>
<evidence type="ECO:0000313" key="4">
    <source>
        <dbReference type="EMBL" id="NMN95282.1"/>
    </source>
</evidence>
<dbReference type="RefSeq" id="WP_169586036.1">
    <property type="nucleotide sequence ID" value="NZ_VCQU01000003.1"/>
</dbReference>
<keyword evidence="3" id="KW-0472">Membrane</keyword>
<feature type="transmembrane region" description="Helical" evidence="3">
    <location>
        <begin position="67"/>
        <end position="86"/>
    </location>
</feature>
<feature type="compositionally biased region" description="Low complexity" evidence="2">
    <location>
        <begin position="523"/>
        <end position="542"/>
    </location>
</feature>
<evidence type="ECO:0000256" key="2">
    <source>
        <dbReference type="SAM" id="MobiDB-lite"/>
    </source>
</evidence>
<gene>
    <name evidence="4" type="ORF">FGL95_09585</name>
</gene>
<proteinExistence type="predicted"/>
<feature type="coiled-coil region" evidence="1">
    <location>
        <begin position="146"/>
        <end position="180"/>
    </location>
</feature>
<feature type="region of interest" description="Disordered" evidence="2">
    <location>
        <begin position="522"/>
        <end position="542"/>
    </location>
</feature>
<dbReference type="EMBL" id="VCQU01000003">
    <property type="protein sequence ID" value="NMN95282.1"/>
    <property type="molecule type" value="Genomic_DNA"/>
</dbReference>
<evidence type="ECO:0000256" key="3">
    <source>
        <dbReference type="SAM" id="Phobius"/>
    </source>
</evidence>
<reference evidence="4 5" key="1">
    <citation type="submission" date="2019-05" db="EMBL/GenBank/DDBJ databases">
        <authorList>
            <person name="Lee S.D."/>
        </authorList>
    </citation>
    <scope>NUCLEOTIDE SEQUENCE [LARGE SCALE GENOMIC DNA]</scope>
    <source>
        <strain evidence="4 5">YC2-7</strain>
    </source>
</reference>
<keyword evidence="3" id="KW-0812">Transmembrane</keyword>
<comment type="caution">
    <text evidence="4">The sequence shown here is derived from an EMBL/GenBank/DDBJ whole genome shotgun (WGS) entry which is preliminary data.</text>
</comment>
<organism evidence="4 5">
    <name type="scientific">Antrihabitans stalactiti</name>
    <dbReference type="NCBI Taxonomy" id="2584121"/>
    <lineage>
        <taxon>Bacteria</taxon>
        <taxon>Bacillati</taxon>
        <taxon>Actinomycetota</taxon>
        <taxon>Actinomycetes</taxon>
        <taxon>Mycobacteriales</taxon>
        <taxon>Nocardiaceae</taxon>
        <taxon>Antrihabitans</taxon>
    </lineage>
</organism>
<dbReference type="AlphaFoldDB" id="A0A848KEZ0"/>
<protein>
    <submittedName>
        <fullName evidence="4">DUF4407 domain-containing protein</fullName>
    </submittedName>
</protein>
<reference evidence="4 5" key="2">
    <citation type="submission" date="2020-06" db="EMBL/GenBank/DDBJ databases">
        <title>Antribacter stalactiti gen. nov., sp. nov., a new member of the family Nacardiaceae isolated from a cave.</title>
        <authorList>
            <person name="Kim I.S."/>
        </authorList>
    </citation>
    <scope>NUCLEOTIDE SEQUENCE [LARGE SCALE GENOMIC DNA]</scope>
    <source>
        <strain evidence="4 5">YC2-7</strain>
    </source>
</reference>
<accession>A0A848KEZ0</accession>
<dbReference type="Proteomes" id="UP000535543">
    <property type="component" value="Unassembled WGS sequence"/>
</dbReference>
<feature type="coiled-coil region" evidence="1">
    <location>
        <begin position="205"/>
        <end position="232"/>
    </location>
</feature>
<dbReference type="InterPro" id="IPR025519">
    <property type="entry name" value="DUF4407"/>
</dbReference>
<feature type="transmembrane region" description="Helical" evidence="3">
    <location>
        <begin position="106"/>
        <end position="128"/>
    </location>
</feature>
<feature type="transmembrane region" description="Helical" evidence="3">
    <location>
        <begin position="272"/>
        <end position="292"/>
    </location>
</feature>
<keyword evidence="3" id="KW-1133">Transmembrane helix</keyword>
<evidence type="ECO:0000256" key="1">
    <source>
        <dbReference type="SAM" id="Coils"/>
    </source>
</evidence>
<sequence length="616" mass="65722">MSRHQAEAEPRVAIIGSTLAWLGGAHASKASNTPERGAYEVAGLVVVLGGLLAWLVATVAVASSTTLPTAVVALFTLPIGLLVAALQRALASGRQTKFGGLLGRGLLALFIGLVLGELASIGIFNGAIDRELDQQSAQRAASAPAVVAANQTLEQLRGDKSSLENAVRTARDHANAAETRANCEYNPTPGCPPGITGDPGVGPQTRTARELSDDAKRELEQAKTNLADQGKAIDDKIAVAESAKNEAAVVDRGLGARWTAMHDYTVANFGALLLRLLSIAFFAVLMLLPLLLKLWRGETTVDHRAAAHAARERAELDAETAIALKRAEVRAEAERVWAEQKLTSARFAAEAETAIEREQQRRRVAAAYEEPASVGYTPRQQLPTALDMPMAALPAAAKAHEAEIEAEPEQQYLPVAFDAPLDYVPGREVNNLPAVVPPARVEPRKPEPPKAPSIGLPKLNPLPDLARAVTGAVKPFVPPVVSKITSTNPLKSARSVFEEFEEIRFSFSRKRTVTVDEQVAEPQVTTTTTQVDQLAPPEPAASALPHYASTRVFASRTAADPLGLDYNPWATDSLGAAAPEDVSRGLTEREGHPELAERKGPRELDERQGPRELPSA</sequence>
<feature type="compositionally biased region" description="Basic and acidic residues" evidence="2">
    <location>
        <begin position="581"/>
        <end position="610"/>
    </location>
</feature>
<feature type="transmembrane region" description="Helical" evidence="3">
    <location>
        <begin position="37"/>
        <end position="60"/>
    </location>
</feature>
<keyword evidence="5" id="KW-1185">Reference proteome</keyword>
<evidence type="ECO:0000313" key="5">
    <source>
        <dbReference type="Proteomes" id="UP000535543"/>
    </source>
</evidence>
<dbReference type="Pfam" id="PF14362">
    <property type="entry name" value="DUF4407"/>
    <property type="match status" value="1"/>
</dbReference>
<keyword evidence="1" id="KW-0175">Coiled coil</keyword>
<feature type="region of interest" description="Disordered" evidence="2">
    <location>
        <begin position="565"/>
        <end position="616"/>
    </location>
</feature>